<protein>
    <submittedName>
        <fullName evidence="2">ACT domain-containing protein</fullName>
    </submittedName>
</protein>
<dbReference type="EMBL" id="WFLN01000005">
    <property type="protein sequence ID" value="KAB8032258.1"/>
    <property type="molecule type" value="Genomic_DNA"/>
</dbReference>
<proteinExistence type="predicted"/>
<accession>A0A833N572</accession>
<sequence length="129" mass="14825">MINNIELELLSEAYLIGKTLNKTPLSFNDPDQFISIISDDYYNTIICPIHFKKCFMFQISNGWRALRIKSTFDFSHSEILVSILLPLSKEEISVFITSTFETDYILIKEFMLDKALKALNEAGHSIIPV</sequence>
<dbReference type="InterPro" id="IPR051719">
    <property type="entry name" value="CASTOR_mTORC1"/>
</dbReference>
<dbReference type="Pfam" id="PF13840">
    <property type="entry name" value="ACT_7"/>
    <property type="match status" value="1"/>
</dbReference>
<evidence type="ECO:0000313" key="3">
    <source>
        <dbReference type="Proteomes" id="UP000442694"/>
    </source>
</evidence>
<evidence type="ECO:0000259" key="1">
    <source>
        <dbReference type="Pfam" id="PF13840"/>
    </source>
</evidence>
<dbReference type="Proteomes" id="UP000442694">
    <property type="component" value="Unassembled WGS sequence"/>
</dbReference>
<reference evidence="2 3" key="1">
    <citation type="submission" date="2019-10" db="EMBL/GenBank/DDBJ databases">
        <title>New genus of Silvanigrellaceae.</title>
        <authorList>
            <person name="Pitt A."/>
            <person name="Hahn M.W."/>
        </authorList>
    </citation>
    <scope>NUCLEOTIDE SEQUENCE [LARGE SCALE GENOMIC DNA]</scope>
    <source>
        <strain evidence="2 3">33A1-SZDP</strain>
    </source>
</reference>
<feature type="domain" description="CASTOR ACT" evidence="1">
    <location>
        <begin position="59"/>
        <end position="121"/>
    </location>
</feature>
<dbReference type="AlphaFoldDB" id="A0A833N572"/>
<dbReference type="PANTHER" id="PTHR31131">
    <property type="entry name" value="CHROMOSOME 1, WHOLE GENOME SHOTGUN SEQUENCE"/>
    <property type="match status" value="1"/>
</dbReference>
<organism evidence="2 3">
    <name type="scientific">Fluviispira multicolorata</name>
    <dbReference type="NCBI Taxonomy" id="2654512"/>
    <lineage>
        <taxon>Bacteria</taxon>
        <taxon>Pseudomonadati</taxon>
        <taxon>Bdellovibrionota</taxon>
        <taxon>Oligoflexia</taxon>
        <taxon>Silvanigrellales</taxon>
        <taxon>Silvanigrellaceae</taxon>
        <taxon>Fluviispira</taxon>
    </lineage>
</organism>
<dbReference type="InterPro" id="IPR045865">
    <property type="entry name" value="ACT-like_dom_sf"/>
</dbReference>
<dbReference type="SUPFAM" id="SSF55021">
    <property type="entry name" value="ACT-like"/>
    <property type="match status" value="1"/>
</dbReference>
<dbReference type="PANTHER" id="PTHR31131:SF6">
    <property type="entry name" value="CASTOR ACT DOMAIN-CONTAINING PROTEIN"/>
    <property type="match status" value="1"/>
</dbReference>
<dbReference type="Gene3D" id="3.30.2130.10">
    <property type="entry name" value="VC0802-like"/>
    <property type="match status" value="1"/>
</dbReference>
<name>A0A833N572_9BACT</name>
<comment type="caution">
    <text evidence="2">The sequence shown here is derived from an EMBL/GenBank/DDBJ whole genome shotgun (WGS) entry which is preliminary data.</text>
</comment>
<gene>
    <name evidence="2" type="ORF">GCL57_06310</name>
</gene>
<keyword evidence="3" id="KW-1185">Reference proteome</keyword>
<dbReference type="RefSeq" id="WP_152212497.1">
    <property type="nucleotide sequence ID" value="NZ_WFLN01000005.1"/>
</dbReference>
<evidence type="ECO:0000313" key="2">
    <source>
        <dbReference type="EMBL" id="KAB8032258.1"/>
    </source>
</evidence>
<dbReference type="InterPro" id="IPR027795">
    <property type="entry name" value="CASTOR_ACT_dom"/>
</dbReference>